<feature type="non-terminal residue" evidence="1">
    <location>
        <position position="78"/>
    </location>
</feature>
<dbReference type="AlphaFoldDB" id="X0VZJ9"/>
<proteinExistence type="predicted"/>
<evidence type="ECO:0000313" key="1">
    <source>
        <dbReference type="EMBL" id="GAG16497.1"/>
    </source>
</evidence>
<protein>
    <submittedName>
        <fullName evidence="1">Uncharacterized protein</fullName>
    </submittedName>
</protein>
<gene>
    <name evidence="1" type="ORF">S01H1_48712</name>
</gene>
<accession>X0VZJ9</accession>
<dbReference type="EMBL" id="BARS01031289">
    <property type="protein sequence ID" value="GAG16497.1"/>
    <property type="molecule type" value="Genomic_DNA"/>
</dbReference>
<reference evidence="1" key="1">
    <citation type="journal article" date="2014" name="Front. Microbiol.">
        <title>High frequency of phylogenetically diverse reductive dehalogenase-homologous genes in deep subseafloor sedimentary metagenomes.</title>
        <authorList>
            <person name="Kawai M."/>
            <person name="Futagami T."/>
            <person name="Toyoda A."/>
            <person name="Takaki Y."/>
            <person name="Nishi S."/>
            <person name="Hori S."/>
            <person name="Arai W."/>
            <person name="Tsubouchi T."/>
            <person name="Morono Y."/>
            <person name="Uchiyama I."/>
            <person name="Ito T."/>
            <person name="Fujiyama A."/>
            <person name="Inagaki F."/>
            <person name="Takami H."/>
        </authorList>
    </citation>
    <scope>NUCLEOTIDE SEQUENCE</scope>
    <source>
        <strain evidence="1">Expedition CK06-06</strain>
    </source>
</reference>
<comment type="caution">
    <text evidence="1">The sequence shown here is derived from an EMBL/GenBank/DDBJ whole genome shotgun (WGS) entry which is preliminary data.</text>
</comment>
<sequence length="78" mass="8324">MTFLSRSTATYITVATRDTQIENFNTLTGIVNGPNRAETPITAKVLNIFDPVTFPIAISGLPLLTAATVTESSGREVP</sequence>
<name>X0VZJ9_9ZZZZ</name>
<organism evidence="1">
    <name type="scientific">marine sediment metagenome</name>
    <dbReference type="NCBI Taxonomy" id="412755"/>
    <lineage>
        <taxon>unclassified sequences</taxon>
        <taxon>metagenomes</taxon>
        <taxon>ecological metagenomes</taxon>
    </lineage>
</organism>